<gene>
    <name evidence="1" type="ORF">HMF8227_02252</name>
</gene>
<keyword evidence="2" id="KW-1185">Reference proteome</keyword>
<dbReference type="Proteomes" id="UP000245728">
    <property type="component" value="Chromosome"/>
</dbReference>
<dbReference type="SUPFAM" id="SSF53850">
    <property type="entry name" value="Periplasmic binding protein-like II"/>
    <property type="match status" value="1"/>
</dbReference>
<accession>A0A2S2E4Y2</accession>
<name>A0A2S2E4Y2_9ALTE</name>
<evidence type="ECO:0000313" key="2">
    <source>
        <dbReference type="Proteomes" id="UP000245728"/>
    </source>
</evidence>
<proteinExistence type="predicted"/>
<protein>
    <submittedName>
        <fullName evidence="1">Uncharacterized protein</fullName>
    </submittedName>
</protein>
<reference evidence="1 2" key="1">
    <citation type="submission" date="2018-05" db="EMBL/GenBank/DDBJ databases">
        <title>Salinimonas sp. HMF8227 Genome sequencing and assembly.</title>
        <authorList>
            <person name="Kang H."/>
            <person name="Kang J."/>
            <person name="Cha I."/>
            <person name="Kim H."/>
            <person name="Joh K."/>
        </authorList>
    </citation>
    <scope>NUCLEOTIDE SEQUENCE [LARGE SCALE GENOMIC DNA]</scope>
    <source>
        <strain evidence="1 2">HMF8227</strain>
    </source>
</reference>
<organism evidence="1 2">
    <name type="scientific">Saliniradius amylolyticus</name>
    <dbReference type="NCBI Taxonomy" id="2183582"/>
    <lineage>
        <taxon>Bacteria</taxon>
        <taxon>Pseudomonadati</taxon>
        <taxon>Pseudomonadota</taxon>
        <taxon>Gammaproteobacteria</taxon>
        <taxon>Alteromonadales</taxon>
        <taxon>Alteromonadaceae</taxon>
        <taxon>Saliniradius</taxon>
    </lineage>
</organism>
<dbReference type="RefSeq" id="WP_162558581.1">
    <property type="nucleotide sequence ID" value="NZ_CP029347.1"/>
</dbReference>
<dbReference type="KEGG" id="salh:HMF8227_02252"/>
<dbReference type="Gene3D" id="3.40.190.10">
    <property type="entry name" value="Periplasmic binding protein-like II"/>
    <property type="match status" value="2"/>
</dbReference>
<evidence type="ECO:0000313" key="1">
    <source>
        <dbReference type="EMBL" id="AWL12705.1"/>
    </source>
</evidence>
<sequence>MIFCWGVSAQSIKVTSELWPPHFTTPQSDGLYEAIIRRAFPDHEIEFIYLPYYRSVQAVRTSKADLWLGSYLNEVPEALYPNHFFDVDEVSALHLQETPFNLADSLLHHPLGWIKGYEYQTYYPQIPKHNIYSLSSLEVGLRMLRGGRLKFVLDDKSSLQAFLAERPTTPTRLTITTFGLLPLYPGFADTPQGRHLAALWDQQLTRMKANGELQRLYRQFDEPYLLHLCPSEPLPLLSCVIND</sequence>
<dbReference type="AlphaFoldDB" id="A0A2S2E4Y2"/>
<dbReference type="EMBL" id="CP029347">
    <property type="protein sequence ID" value="AWL12705.1"/>
    <property type="molecule type" value="Genomic_DNA"/>
</dbReference>